<gene>
    <name evidence="2" type="ORF">EZMO1_3323</name>
</gene>
<feature type="domain" description="Mannosyl-glycoprotein endo-beta-N-acetylglucosamidase-like" evidence="1">
    <location>
        <begin position="139"/>
        <end position="264"/>
    </location>
</feature>
<dbReference type="Proteomes" id="UP000071065">
    <property type="component" value="Chromosome"/>
</dbReference>
<dbReference type="GO" id="GO:0004040">
    <property type="term" value="F:amidase activity"/>
    <property type="evidence" value="ECO:0007669"/>
    <property type="project" value="InterPro"/>
</dbReference>
<dbReference type="PANTHER" id="PTHR40572">
    <property type="entry name" value="PROTEIN BAX"/>
    <property type="match status" value="1"/>
</dbReference>
<evidence type="ECO:0000313" key="3">
    <source>
        <dbReference type="Proteomes" id="UP000071065"/>
    </source>
</evidence>
<accession>A0A142BEZ4</accession>
<evidence type="ECO:0000313" key="2">
    <source>
        <dbReference type="EMBL" id="AMO57320.1"/>
    </source>
</evidence>
<dbReference type="Gene3D" id="1.10.530.10">
    <property type="match status" value="1"/>
</dbReference>
<dbReference type="InterPro" id="IPR053195">
    <property type="entry name" value="Bax-like"/>
</dbReference>
<dbReference type="KEGG" id="emp:EZMO1_3323"/>
<dbReference type="PANTHER" id="PTHR40572:SF1">
    <property type="entry name" value="PROTEIN BAX"/>
    <property type="match status" value="1"/>
</dbReference>
<reference evidence="2 3" key="1">
    <citation type="journal article" date="2016" name="Front. Microbiol.">
        <title>Genomic Insight into the Host-Endosymbiont Relationship of Endozoicomonas montiporae CL-33(T) with its Coral Host.</title>
        <authorList>
            <person name="Ding J.-Y."/>
            <person name="Shiu J.-H."/>
            <person name="Chen W.-M."/>
            <person name="Chiang Y.-R."/>
            <person name="Tang S.-L."/>
        </authorList>
    </citation>
    <scope>NUCLEOTIDE SEQUENCE [LARGE SCALE GENOMIC DNA]</scope>
    <source>
        <strain evidence="2 3">CL-33</strain>
    </source>
</reference>
<name>A0A142BEZ4_9GAMM</name>
<evidence type="ECO:0000259" key="1">
    <source>
        <dbReference type="Pfam" id="PF01832"/>
    </source>
</evidence>
<sequence length="285" mass="32423">MFLGLLVIVVLSSGWWHLYQQPSALDNALKEAEQAFSEVSEDTDLKAAIDKQLSDIPDFGSMLDVREKKASFFAFMKTMIDEENQQLGVIRQKLLSYKDKNTLNDSEQQWVDSLVRRYKVDESKNGLDDIFDELLLKIDEIPVSLALVQAANESAWGTSRFALDANNFFGQWCFSEGCGLVPERRPEGARYEVRKFDSPAHSVRSYMHNLNSSHHYEGMREMRMKRREAGLPVTGPVLAHGLYAYSIRGVEYVDELVQMIRGNDLLRYDLEGEAIAPDDGVIQSQ</sequence>
<proteinExistence type="predicted"/>
<dbReference type="AlphaFoldDB" id="A0A142BEZ4"/>
<organism evidence="2 3">
    <name type="scientific">Endozoicomonas montiporae CL-33</name>
    <dbReference type="NCBI Taxonomy" id="570277"/>
    <lineage>
        <taxon>Bacteria</taxon>
        <taxon>Pseudomonadati</taxon>
        <taxon>Pseudomonadota</taxon>
        <taxon>Gammaproteobacteria</taxon>
        <taxon>Oceanospirillales</taxon>
        <taxon>Endozoicomonadaceae</taxon>
        <taxon>Endozoicomonas</taxon>
    </lineage>
</organism>
<dbReference type="PATRIC" id="fig|570277.3.peg.3568"/>
<dbReference type="InterPro" id="IPR002901">
    <property type="entry name" value="MGlyc_endo_b_GlcNAc-like_dom"/>
</dbReference>
<dbReference type="STRING" id="570277.EZMO1_3323"/>
<dbReference type="EMBL" id="CP013251">
    <property type="protein sequence ID" value="AMO57320.1"/>
    <property type="molecule type" value="Genomic_DNA"/>
</dbReference>
<dbReference type="Pfam" id="PF01832">
    <property type="entry name" value="Glucosaminidase"/>
    <property type="match status" value="1"/>
</dbReference>
<protein>
    <recommendedName>
        <fullName evidence="1">Mannosyl-glycoprotein endo-beta-N-acetylglucosamidase-like domain-containing protein</fullName>
    </recommendedName>
</protein>